<dbReference type="SUPFAM" id="SSF52821">
    <property type="entry name" value="Rhodanese/Cell cycle control phosphatase"/>
    <property type="match status" value="1"/>
</dbReference>
<sequence length="87" mass="9462">MNYKEIIQKGATLIDVRSVMEFEEGHIENAINIPVNDIQSRMNEVKNSTTPIVLCCLSGGRAGVAQALIQAAGVKEVYNAGGWESLR</sequence>
<dbReference type="PANTHER" id="PTHR43031:SF1">
    <property type="entry name" value="PYRIDINE NUCLEOTIDE-DISULPHIDE OXIDOREDUCTASE"/>
    <property type="match status" value="1"/>
</dbReference>
<dbReference type="AlphaFoldDB" id="A0A1S1YVI2"/>
<dbReference type="CDD" id="cd00158">
    <property type="entry name" value="RHOD"/>
    <property type="match status" value="1"/>
</dbReference>
<evidence type="ECO:0000259" key="1">
    <source>
        <dbReference type="PROSITE" id="PS50206"/>
    </source>
</evidence>
<comment type="caution">
    <text evidence="2">The sequence shown here is derived from an EMBL/GenBank/DDBJ whole genome shotgun (WGS) entry which is preliminary data.</text>
</comment>
<dbReference type="Pfam" id="PF00581">
    <property type="entry name" value="Rhodanese"/>
    <property type="match status" value="1"/>
</dbReference>
<feature type="domain" description="Rhodanese" evidence="1">
    <location>
        <begin position="7"/>
        <end position="85"/>
    </location>
</feature>
<protein>
    <recommendedName>
        <fullName evidence="1">Rhodanese domain-containing protein</fullName>
    </recommendedName>
</protein>
<dbReference type="RefSeq" id="WP_044226658.1">
    <property type="nucleotide sequence ID" value="NZ_JRYR02000001.1"/>
</dbReference>
<dbReference type="InterPro" id="IPR036873">
    <property type="entry name" value="Rhodanese-like_dom_sf"/>
</dbReference>
<gene>
    <name evidence="2" type="ORF">NH26_01015</name>
</gene>
<name>A0A1S1YVI2_FLAPC</name>
<dbReference type="OrthoDB" id="9808735at2"/>
<keyword evidence="3" id="KW-1185">Reference proteome</keyword>
<dbReference type="Proteomes" id="UP000179797">
    <property type="component" value="Unassembled WGS sequence"/>
</dbReference>
<proteinExistence type="predicted"/>
<reference evidence="2 3" key="1">
    <citation type="journal article" date="2012" name="Int. J. Syst. Evol. Microbiol.">
        <title>Flammeovirga pacifica sp. nov., isolated from deep-sea sediment.</title>
        <authorList>
            <person name="Xu H."/>
            <person name="Fu Y."/>
            <person name="Yang N."/>
            <person name="Ding Z."/>
            <person name="Lai Q."/>
            <person name="Zeng R."/>
        </authorList>
    </citation>
    <scope>NUCLEOTIDE SEQUENCE [LARGE SCALE GENOMIC DNA]</scope>
    <source>
        <strain evidence="3">DSM 24597 / LMG 26175 / WPAGA1</strain>
    </source>
</reference>
<organism evidence="2 3">
    <name type="scientific">Flammeovirga pacifica</name>
    <dbReference type="NCBI Taxonomy" id="915059"/>
    <lineage>
        <taxon>Bacteria</taxon>
        <taxon>Pseudomonadati</taxon>
        <taxon>Bacteroidota</taxon>
        <taxon>Cytophagia</taxon>
        <taxon>Cytophagales</taxon>
        <taxon>Flammeovirgaceae</taxon>
        <taxon>Flammeovirga</taxon>
    </lineage>
</organism>
<dbReference type="Gene3D" id="3.40.250.10">
    <property type="entry name" value="Rhodanese-like domain"/>
    <property type="match status" value="1"/>
</dbReference>
<dbReference type="PROSITE" id="PS50206">
    <property type="entry name" value="RHODANESE_3"/>
    <property type="match status" value="1"/>
</dbReference>
<evidence type="ECO:0000313" key="2">
    <source>
        <dbReference type="EMBL" id="OHX65029.1"/>
    </source>
</evidence>
<dbReference type="InterPro" id="IPR050229">
    <property type="entry name" value="GlpE_sulfurtransferase"/>
</dbReference>
<accession>A0A1S1YVI2</accession>
<dbReference type="STRING" id="915059.NH26_01015"/>
<dbReference type="EMBL" id="JRYR02000001">
    <property type="protein sequence ID" value="OHX65029.1"/>
    <property type="molecule type" value="Genomic_DNA"/>
</dbReference>
<dbReference type="SMART" id="SM00450">
    <property type="entry name" value="RHOD"/>
    <property type="match status" value="1"/>
</dbReference>
<evidence type="ECO:0000313" key="3">
    <source>
        <dbReference type="Proteomes" id="UP000179797"/>
    </source>
</evidence>
<dbReference type="InterPro" id="IPR001763">
    <property type="entry name" value="Rhodanese-like_dom"/>
</dbReference>
<dbReference type="PANTHER" id="PTHR43031">
    <property type="entry name" value="FAD-DEPENDENT OXIDOREDUCTASE"/>
    <property type="match status" value="1"/>
</dbReference>